<accession>A0ABQ2HHR0</accession>
<evidence type="ECO:0000256" key="1">
    <source>
        <dbReference type="SAM" id="MobiDB-lite"/>
    </source>
</evidence>
<dbReference type="EMBL" id="BMLI01000001">
    <property type="protein sequence ID" value="GGM82181.1"/>
    <property type="molecule type" value="Genomic_DNA"/>
</dbReference>
<gene>
    <name evidence="2" type="ORF">GCM10010967_12320</name>
</gene>
<proteinExistence type="predicted"/>
<organism evidence="2 3">
    <name type="scientific">Dyadobacter beijingensis</name>
    <dbReference type="NCBI Taxonomy" id="365489"/>
    <lineage>
        <taxon>Bacteria</taxon>
        <taxon>Pseudomonadati</taxon>
        <taxon>Bacteroidota</taxon>
        <taxon>Cytophagia</taxon>
        <taxon>Cytophagales</taxon>
        <taxon>Spirosomataceae</taxon>
        <taxon>Dyadobacter</taxon>
    </lineage>
</organism>
<reference evidence="3" key="1">
    <citation type="journal article" date="2019" name="Int. J. Syst. Evol. Microbiol.">
        <title>The Global Catalogue of Microorganisms (GCM) 10K type strain sequencing project: providing services to taxonomists for standard genome sequencing and annotation.</title>
        <authorList>
            <consortium name="The Broad Institute Genomics Platform"/>
            <consortium name="The Broad Institute Genome Sequencing Center for Infectious Disease"/>
            <person name="Wu L."/>
            <person name="Ma J."/>
        </authorList>
    </citation>
    <scope>NUCLEOTIDE SEQUENCE [LARGE SCALE GENOMIC DNA]</scope>
    <source>
        <strain evidence="3">CGMCC 1.6375</strain>
    </source>
</reference>
<name>A0ABQ2HHR0_9BACT</name>
<evidence type="ECO:0000313" key="3">
    <source>
        <dbReference type="Proteomes" id="UP000632339"/>
    </source>
</evidence>
<feature type="compositionally biased region" description="Basic and acidic residues" evidence="1">
    <location>
        <begin position="34"/>
        <end position="53"/>
    </location>
</feature>
<feature type="compositionally biased region" description="Basic and acidic residues" evidence="1">
    <location>
        <begin position="1"/>
        <end position="11"/>
    </location>
</feature>
<sequence>MLNIKQKDLPYKKLKIMSTEKSQQKSDKKKPAKNLKEKRADKKEKRDTKSKVD</sequence>
<keyword evidence="3" id="KW-1185">Reference proteome</keyword>
<dbReference type="Proteomes" id="UP000632339">
    <property type="component" value="Unassembled WGS sequence"/>
</dbReference>
<protein>
    <submittedName>
        <fullName evidence="2">Uncharacterized protein</fullName>
    </submittedName>
</protein>
<evidence type="ECO:0000313" key="2">
    <source>
        <dbReference type="EMBL" id="GGM82181.1"/>
    </source>
</evidence>
<comment type="caution">
    <text evidence="2">The sequence shown here is derived from an EMBL/GenBank/DDBJ whole genome shotgun (WGS) entry which is preliminary data.</text>
</comment>
<feature type="region of interest" description="Disordered" evidence="1">
    <location>
        <begin position="1"/>
        <end position="53"/>
    </location>
</feature>